<dbReference type="EMBL" id="BEGY01000015">
    <property type="protein sequence ID" value="GAX76052.1"/>
    <property type="molecule type" value="Genomic_DNA"/>
</dbReference>
<sequence length="953" mass="102789">MQEEYNGRGARLGERGRSTKEPDLNRSASKSCGREGILKGNVNIHKAKKCQIGHRTGISPKSPFCKEEGGWPFSPPATSHHEGAHKDTRQHDIVRKTREGLETNRSTTGASEQGDVSFVACKDADAKSAKDSEGGWGVDLDPDKFWEGEDVGTEATNSQVVTGVRSVPGSKDGYHEMGNEQLSDVEGRALPGVESVKASQDHFWLSSFLLQLGVASCSPTPGCSFTSIACNLTQGLEDYTKAGDASIGRPEDADQQNSLMASFTVVDPLVKSLFEAWHQLLPASSESCLPTSLSNRLTENCINAVGEDPSHCITLPPHVSDPLCNLPSCSDDSGCYETLHSQCPSSPQASRSPPYSTSFLVAPLPSFDPQSPHDAATESITIMDDLSKAILTMGLSKADMEAISLMAMMPKPALEHLNQHFQDSHRLLADPLNLASLTSPLQPTNSHQREQLAVKSEPDFRCPLMFAHDVSTVAMKGRASGVVKSEQGTTAKVGPGRKEVRARLRLLLLRVCEHMMKTLDQEINSLAYTHDMLTAHVGLPLGQLILEYREAFDSWDDFQKQDELVSRLVACSISSRNLREAVEAVGEGVVCIKLVTLKNGRVVRLQDFDRSKGGGREGHDLEEGQKMMSVGSETCKESNWVVSELYILPQPGLLMSMVQEKLQEAIEMLRTFQEAEGNVFQASSHDTLCRKHKASTEIMNEDICQIIPATKMKILPIAVPHPRVAPAGLSLTPAQILVALKEALRLLFGGAVSVGDNVSYSVEDVRKQFDSLLGGGGGMTEAACAALGHSSFIQCILSSTKEYHIKLQEGKDGEKEAFVVRSNISCANEFTGNPINVAATTAMGRSLTTPVKAGKGSAQDNDIKREFHTCQLLCCVAPQNADAGVNHSTSSDGVEVITAFDEHNGGACVATTMHSSLCTLHINAGFDLGAPLLSVAVGECEVNNFLNSAFAEY</sequence>
<dbReference type="Proteomes" id="UP000232323">
    <property type="component" value="Unassembled WGS sequence"/>
</dbReference>
<name>A0A250WZK8_9CHLO</name>
<keyword evidence="3" id="KW-1185">Reference proteome</keyword>
<reference evidence="2 3" key="1">
    <citation type="submission" date="2017-08" db="EMBL/GenBank/DDBJ databases">
        <title>Acidophilic green algal genome provides insights into adaptation to an acidic environment.</title>
        <authorList>
            <person name="Hirooka S."/>
            <person name="Hirose Y."/>
            <person name="Kanesaki Y."/>
            <person name="Higuchi S."/>
            <person name="Fujiwara T."/>
            <person name="Onuma R."/>
            <person name="Era A."/>
            <person name="Ohbayashi R."/>
            <person name="Uzuka A."/>
            <person name="Nozaki H."/>
            <person name="Yoshikawa H."/>
            <person name="Miyagishima S.Y."/>
        </authorList>
    </citation>
    <scope>NUCLEOTIDE SEQUENCE [LARGE SCALE GENOMIC DNA]</scope>
    <source>
        <strain evidence="2 3">NIES-2499</strain>
    </source>
</reference>
<accession>A0A250WZK8</accession>
<gene>
    <name evidence="2" type="ORF">CEUSTIGMA_g3495.t1</name>
</gene>
<proteinExistence type="predicted"/>
<comment type="caution">
    <text evidence="2">The sequence shown here is derived from an EMBL/GenBank/DDBJ whole genome shotgun (WGS) entry which is preliminary data.</text>
</comment>
<evidence type="ECO:0000313" key="3">
    <source>
        <dbReference type="Proteomes" id="UP000232323"/>
    </source>
</evidence>
<evidence type="ECO:0000313" key="2">
    <source>
        <dbReference type="EMBL" id="GAX76052.1"/>
    </source>
</evidence>
<organism evidence="2 3">
    <name type="scientific">Chlamydomonas eustigma</name>
    <dbReference type="NCBI Taxonomy" id="1157962"/>
    <lineage>
        <taxon>Eukaryota</taxon>
        <taxon>Viridiplantae</taxon>
        <taxon>Chlorophyta</taxon>
        <taxon>core chlorophytes</taxon>
        <taxon>Chlorophyceae</taxon>
        <taxon>CS clade</taxon>
        <taxon>Chlamydomonadales</taxon>
        <taxon>Chlamydomonadaceae</taxon>
        <taxon>Chlamydomonas</taxon>
    </lineage>
</organism>
<feature type="compositionally biased region" description="Basic and acidic residues" evidence="1">
    <location>
        <begin position="11"/>
        <end position="24"/>
    </location>
</feature>
<dbReference type="AlphaFoldDB" id="A0A250WZK8"/>
<evidence type="ECO:0000256" key="1">
    <source>
        <dbReference type="SAM" id="MobiDB-lite"/>
    </source>
</evidence>
<feature type="region of interest" description="Disordered" evidence="1">
    <location>
        <begin position="1"/>
        <end position="33"/>
    </location>
</feature>
<protein>
    <submittedName>
        <fullName evidence="2">Uncharacterized protein</fullName>
    </submittedName>
</protein>